<reference evidence="11 12" key="1">
    <citation type="submission" date="2018-03" db="EMBL/GenBank/DDBJ databases">
        <title>Genomic Encyclopedia of Archaeal and Bacterial Type Strains, Phase II (KMG-II): from individual species to whole genera.</title>
        <authorList>
            <person name="Goeker M."/>
        </authorList>
    </citation>
    <scope>NUCLEOTIDE SEQUENCE [LARGE SCALE GENOMIC DNA]</scope>
    <source>
        <strain evidence="11 12">DSM 29318</strain>
    </source>
</reference>
<evidence type="ECO:0000256" key="5">
    <source>
        <dbReference type="ARBA" id="ARBA00023315"/>
    </source>
</evidence>
<dbReference type="OrthoDB" id="9787072at2"/>
<organism evidence="11 12">
    <name type="scientific">Hasllibacter halocynthiae</name>
    <dbReference type="NCBI Taxonomy" id="595589"/>
    <lineage>
        <taxon>Bacteria</taxon>
        <taxon>Pseudomonadati</taxon>
        <taxon>Pseudomonadota</taxon>
        <taxon>Alphaproteobacteria</taxon>
        <taxon>Rhodobacterales</taxon>
        <taxon>Roseobacteraceae</taxon>
        <taxon>Hasllibacter</taxon>
    </lineage>
</organism>
<evidence type="ECO:0000256" key="3">
    <source>
        <dbReference type="ARBA" id="ARBA00022679"/>
    </source>
</evidence>
<dbReference type="Proteomes" id="UP000238801">
    <property type="component" value="Unassembled WGS sequence"/>
</dbReference>
<dbReference type="GO" id="GO:0043810">
    <property type="term" value="F:ornithine-acyl [acyl carrier protein] N-acyltransferase activity"/>
    <property type="evidence" value="ECO:0007669"/>
    <property type="project" value="UniProtKB-EC"/>
</dbReference>
<comment type="catalytic activity">
    <reaction evidence="10">
        <text>a (3R)-hydroxyacyl-[ACP] + L-ornithine = a lyso-ornithine lipid + holo-[ACP] + H(+)</text>
        <dbReference type="Rhea" id="RHEA:20633"/>
        <dbReference type="Rhea" id="RHEA-COMP:9685"/>
        <dbReference type="Rhea" id="RHEA-COMP:9945"/>
        <dbReference type="ChEBI" id="CHEBI:15378"/>
        <dbReference type="ChEBI" id="CHEBI:46911"/>
        <dbReference type="ChEBI" id="CHEBI:64479"/>
        <dbReference type="ChEBI" id="CHEBI:78827"/>
        <dbReference type="ChEBI" id="CHEBI:138482"/>
        <dbReference type="EC" id="2.3.2.30"/>
    </reaction>
    <physiologicalReaction direction="left-to-right" evidence="10">
        <dbReference type="Rhea" id="RHEA:20634"/>
    </physiologicalReaction>
</comment>
<comment type="pathway">
    <text evidence="1">Lipid metabolism.</text>
</comment>
<evidence type="ECO:0000256" key="7">
    <source>
        <dbReference type="ARBA" id="ARBA00039058"/>
    </source>
</evidence>
<evidence type="ECO:0000256" key="2">
    <source>
        <dbReference type="ARBA" id="ARBA00022516"/>
    </source>
</evidence>
<comment type="similarity">
    <text evidence="6">Belongs to the acetyltransferase family. OlsB subfamily.</text>
</comment>
<dbReference type="EC" id="2.3.2.30" evidence="7"/>
<keyword evidence="4" id="KW-0443">Lipid metabolism</keyword>
<accession>A0A2T0X7H5</accession>
<evidence type="ECO:0000256" key="1">
    <source>
        <dbReference type="ARBA" id="ARBA00005189"/>
    </source>
</evidence>
<keyword evidence="3 11" id="KW-0808">Transferase</keyword>
<evidence type="ECO:0000256" key="4">
    <source>
        <dbReference type="ARBA" id="ARBA00023098"/>
    </source>
</evidence>
<dbReference type="PANTHER" id="PTHR37323:SF1">
    <property type="entry name" value="L-ORNITHINE N(ALPHA)-ACYLTRANSFERASE"/>
    <property type="match status" value="1"/>
</dbReference>
<evidence type="ECO:0000256" key="6">
    <source>
        <dbReference type="ARBA" id="ARBA00038095"/>
    </source>
</evidence>
<comment type="function">
    <text evidence="9">Catalyzes the first step in the biosynthesis of ornithine lipids, which are phosphorus-free membrane lipids. Catalyzes the 3-hydroxyacyl-acyl carrier protein-dependent acylation of ornithine to form lyso-ornithine lipid (LOL).</text>
</comment>
<dbReference type="AlphaFoldDB" id="A0A2T0X7H5"/>
<dbReference type="RefSeq" id="WP_106159348.1">
    <property type="nucleotide sequence ID" value="NZ_PVTT01000001.1"/>
</dbReference>
<evidence type="ECO:0000256" key="9">
    <source>
        <dbReference type="ARBA" id="ARBA00045724"/>
    </source>
</evidence>
<evidence type="ECO:0000313" key="12">
    <source>
        <dbReference type="Proteomes" id="UP000238801"/>
    </source>
</evidence>
<protein>
    <recommendedName>
        <fullName evidence="8">L-ornithine N(alpha)-acyltransferase</fullName>
        <ecNumber evidence="7">2.3.2.30</ecNumber>
    </recommendedName>
</protein>
<evidence type="ECO:0000313" key="11">
    <source>
        <dbReference type="EMBL" id="PRY94900.1"/>
    </source>
</evidence>
<keyword evidence="5 11" id="KW-0012">Acyltransferase</keyword>
<proteinExistence type="inferred from homology"/>
<dbReference type="Pfam" id="PF13444">
    <property type="entry name" value="Acetyltransf_5"/>
    <property type="match status" value="1"/>
</dbReference>
<dbReference type="GO" id="GO:0006629">
    <property type="term" value="P:lipid metabolic process"/>
    <property type="evidence" value="ECO:0007669"/>
    <property type="project" value="UniProtKB-KW"/>
</dbReference>
<comment type="caution">
    <text evidence="11">The sequence shown here is derived from an EMBL/GenBank/DDBJ whole genome shotgun (WGS) entry which is preliminary data.</text>
</comment>
<keyword evidence="2" id="KW-0444">Lipid biosynthesis</keyword>
<gene>
    <name evidence="11" type="ORF">BCF33_0503</name>
</gene>
<evidence type="ECO:0000256" key="8">
    <source>
        <dbReference type="ARBA" id="ARBA00039866"/>
    </source>
</evidence>
<keyword evidence="12" id="KW-1185">Reference proteome</keyword>
<evidence type="ECO:0000256" key="10">
    <source>
        <dbReference type="ARBA" id="ARBA00047785"/>
    </source>
</evidence>
<dbReference type="PANTHER" id="PTHR37323">
    <property type="entry name" value="GCN5-RELATED N-ACETYLTRANSFERASE"/>
    <property type="match status" value="1"/>
</dbReference>
<dbReference type="EMBL" id="PVTT01000001">
    <property type="protein sequence ID" value="PRY94900.1"/>
    <property type="molecule type" value="Genomic_DNA"/>
</dbReference>
<dbReference type="InterPro" id="IPR052351">
    <property type="entry name" value="Ornithine_N-alpha-AT"/>
</dbReference>
<dbReference type="SUPFAM" id="SSF55729">
    <property type="entry name" value="Acyl-CoA N-acyltransferases (Nat)"/>
    <property type="match status" value="1"/>
</dbReference>
<sequence length="232" mass="25299">MRYRVRHAETEADLALALGLRAARFRAGGDDRDRFDGICTHVLIDDAEGPACTFRLLPLADGGEVGRSYAAQHYDLKALERFDAPMLELGRFCTRGGEANADLLRVAWGELARIVDETGAGMLFGCSSFAGTEAAAHADALALLAERHQAPARWRPLRRATEVLRLPRRKPDPRSAMKAMPPLLRTYTAMGGWVSDHAVVDRDLGTLHVFTGLEIGSIPPARARALRGLAMS</sequence>
<dbReference type="InterPro" id="IPR016181">
    <property type="entry name" value="Acyl_CoA_acyltransferase"/>
</dbReference>
<name>A0A2T0X7H5_9RHOB</name>